<dbReference type="PANTHER" id="PTHR34339:SF1">
    <property type="entry name" value="STIMULATOR OF INTERFERON GENES PROTEIN"/>
    <property type="match status" value="1"/>
</dbReference>
<keyword evidence="4 5" id="KW-0472">Membrane</keyword>
<dbReference type="Pfam" id="PF23417">
    <property type="entry name" value="STING_TM"/>
    <property type="match status" value="1"/>
</dbReference>
<dbReference type="InterPro" id="IPR038623">
    <property type="entry name" value="STING_C_sf"/>
</dbReference>
<dbReference type="InterPro" id="IPR055434">
    <property type="entry name" value="STING_TM"/>
</dbReference>
<keyword evidence="9" id="KW-1185">Reference proteome</keyword>
<dbReference type="PANTHER" id="PTHR34339">
    <property type="entry name" value="STIMULATOR OF INTERFERON GENES PROTEIN"/>
    <property type="match status" value="1"/>
</dbReference>
<accession>A0ABQ9JCG8</accession>
<protein>
    <recommendedName>
        <fullName evidence="10">Stimulator of interferon genes protein</fullName>
    </recommendedName>
</protein>
<evidence type="ECO:0000256" key="1">
    <source>
        <dbReference type="ARBA" id="ARBA00004141"/>
    </source>
</evidence>
<reference evidence="8" key="1">
    <citation type="journal article" date="2023" name="Insect Mol. Biol.">
        <title>Genome sequencing provides insights into the evolution of gene families encoding plant cell wall-degrading enzymes in longhorned beetles.</title>
        <authorList>
            <person name="Shin N.R."/>
            <person name="Okamura Y."/>
            <person name="Kirsch R."/>
            <person name="Pauchet Y."/>
        </authorList>
    </citation>
    <scope>NUCLEOTIDE SEQUENCE</scope>
    <source>
        <strain evidence="8">MMC_N1</strain>
    </source>
</reference>
<comment type="subcellular location">
    <subcellularLocation>
        <location evidence="1">Membrane</location>
        <topology evidence="1">Multi-pass membrane protein</topology>
    </subcellularLocation>
</comment>
<feature type="transmembrane region" description="Helical" evidence="5">
    <location>
        <begin position="41"/>
        <end position="59"/>
    </location>
</feature>
<dbReference type="InterPro" id="IPR029158">
    <property type="entry name" value="STING"/>
</dbReference>
<evidence type="ECO:0000259" key="7">
    <source>
        <dbReference type="Pfam" id="PF23417"/>
    </source>
</evidence>
<name>A0ABQ9JCG8_9CUCU</name>
<dbReference type="InterPro" id="IPR055432">
    <property type="entry name" value="STING_LBD"/>
</dbReference>
<evidence type="ECO:0008006" key="10">
    <source>
        <dbReference type="Google" id="ProtNLM"/>
    </source>
</evidence>
<dbReference type="Gene3D" id="1.20.5.5200">
    <property type="match status" value="1"/>
</dbReference>
<gene>
    <name evidence="8" type="ORF">NQ317_007365</name>
</gene>
<feature type="domain" description="STING ligand-binding" evidence="6">
    <location>
        <begin position="186"/>
        <end position="379"/>
    </location>
</feature>
<dbReference type="EMBL" id="JAPWTJ010000853">
    <property type="protein sequence ID" value="KAJ8975245.1"/>
    <property type="molecule type" value="Genomic_DNA"/>
</dbReference>
<evidence type="ECO:0000313" key="8">
    <source>
        <dbReference type="EMBL" id="KAJ8975245.1"/>
    </source>
</evidence>
<evidence type="ECO:0000259" key="6">
    <source>
        <dbReference type="Pfam" id="PF15009"/>
    </source>
</evidence>
<feature type="domain" description="STING transmembrane" evidence="7">
    <location>
        <begin position="74"/>
        <end position="182"/>
    </location>
</feature>
<dbReference type="CDD" id="cd12146">
    <property type="entry name" value="STING_C"/>
    <property type="match status" value="1"/>
</dbReference>
<keyword evidence="3 5" id="KW-1133">Transmembrane helix</keyword>
<feature type="transmembrane region" description="Helical" evidence="5">
    <location>
        <begin position="113"/>
        <end position="136"/>
    </location>
</feature>
<dbReference type="InterPro" id="IPR033952">
    <property type="entry name" value="STING_C"/>
</dbReference>
<evidence type="ECO:0000313" key="9">
    <source>
        <dbReference type="Proteomes" id="UP001162164"/>
    </source>
</evidence>
<dbReference type="Pfam" id="PF15009">
    <property type="entry name" value="STING_LBD"/>
    <property type="match status" value="1"/>
</dbReference>
<evidence type="ECO:0000256" key="4">
    <source>
        <dbReference type="ARBA" id="ARBA00023136"/>
    </source>
</evidence>
<feature type="transmembrane region" description="Helical" evidence="5">
    <location>
        <begin position="65"/>
        <end position="92"/>
    </location>
</feature>
<keyword evidence="2 5" id="KW-0812">Transmembrane</keyword>
<feature type="transmembrane region" description="Helical" evidence="5">
    <location>
        <begin position="148"/>
        <end position="168"/>
    </location>
</feature>
<dbReference type="Gene3D" id="3.40.50.12100">
    <property type="entry name" value="Stimulator of interferon genes protein"/>
    <property type="match status" value="1"/>
</dbReference>
<comment type="caution">
    <text evidence="8">The sequence shown here is derived from an EMBL/GenBank/DDBJ whole genome shotgun (WGS) entry which is preliminary data.</text>
</comment>
<organism evidence="8 9">
    <name type="scientific">Molorchus minor</name>
    <dbReference type="NCBI Taxonomy" id="1323400"/>
    <lineage>
        <taxon>Eukaryota</taxon>
        <taxon>Metazoa</taxon>
        <taxon>Ecdysozoa</taxon>
        <taxon>Arthropoda</taxon>
        <taxon>Hexapoda</taxon>
        <taxon>Insecta</taxon>
        <taxon>Pterygota</taxon>
        <taxon>Neoptera</taxon>
        <taxon>Endopterygota</taxon>
        <taxon>Coleoptera</taxon>
        <taxon>Polyphaga</taxon>
        <taxon>Cucujiformia</taxon>
        <taxon>Chrysomeloidea</taxon>
        <taxon>Cerambycidae</taxon>
        <taxon>Lamiinae</taxon>
        <taxon>Monochamini</taxon>
        <taxon>Molorchus</taxon>
    </lineage>
</organism>
<dbReference type="Proteomes" id="UP001162164">
    <property type="component" value="Unassembled WGS sequence"/>
</dbReference>
<evidence type="ECO:0000256" key="3">
    <source>
        <dbReference type="ARBA" id="ARBA00022989"/>
    </source>
</evidence>
<proteinExistence type="predicted"/>
<sequence length="388" mass="45325">MKAHSTTVSETGDVDVKRICVLQRSHGFYFPKSIPQERGSLAFQLCVITSLVLFFTDVGTNENRIISVIALYILGIIILIGLQILHRIFLLAEEYKHLQSRYEHSITNLLKDAFYFRVRVYVTCFVMALFITFYFLTNDFFTDFQFSITRIILLMIPTIYLSGIILQLNESPLNDSLWVAQNNGLDYGSGMAYSFFHGYLKLVLPKTGTEEKNLKELMQDYEDQNKIEFPIYKLFVLIPKSLKCFVSLKNEYSPSIDESSSLPEKKLTIAGVQNRSYKNAVYKINSEKTKSKIYVSAEYATPLKTFKDVFDTTGEHTGYYEKHKNDIILQFYITLKKVLERTGLNQFCELIYYEDWYKDQDNQICYYDVGKIILKRLKELKKQREKME</sequence>
<evidence type="ECO:0000256" key="2">
    <source>
        <dbReference type="ARBA" id="ARBA00022692"/>
    </source>
</evidence>
<evidence type="ECO:0000256" key="5">
    <source>
        <dbReference type="SAM" id="Phobius"/>
    </source>
</evidence>